<dbReference type="Pfam" id="PF00440">
    <property type="entry name" value="TetR_N"/>
    <property type="match status" value="1"/>
</dbReference>
<evidence type="ECO:0000259" key="3">
    <source>
        <dbReference type="PROSITE" id="PS50977"/>
    </source>
</evidence>
<organism evidence="4 5">
    <name type="scientific">Gordoniibacillus kamchatkensis</name>
    <dbReference type="NCBI Taxonomy" id="1590651"/>
    <lineage>
        <taxon>Bacteria</taxon>
        <taxon>Bacillati</taxon>
        <taxon>Bacillota</taxon>
        <taxon>Bacilli</taxon>
        <taxon>Bacillales</taxon>
        <taxon>Paenibacillaceae</taxon>
        <taxon>Gordoniibacillus</taxon>
    </lineage>
</organism>
<protein>
    <submittedName>
        <fullName evidence="4">TetR family transcriptional regulator</fullName>
    </submittedName>
</protein>
<dbReference type="PANTHER" id="PTHR30055">
    <property type="entry name" value="HTH-TYPE TRANSCRIPTIONAL REGULATOR RUTR"/>
    <property type="match status" value="1"/>
</dbReference>
<evidence type="ECO:0000313" key="5">
    <source>
        <dbReference type="Proteomes" id="UP000031967"/>
    </source>
</evidence>
<dbReference type="InterPro" id="IPR050109">
    <property type="entry name" value="HTH-type_TetR-like_transc_reg"/>
</dbReference>
<dbReference type="InterPro" id="IPR009057">
    <property type="entry name" value="Homeodomain-like_sf"/>
</dbReference>
<accession>A0ABR5ANR2</accession>
<dbReference type="PROSITE" id="PS01081">
    <property type="entry name" value="HTH_TETR_1"/>
    <property type="match status" value="1"/>
</dbReference>
<dbReference type="Proteomes" id="UP000031967">
    <property type="component" value="Unassembled WGS sequence"/>
</dbReference>
<sequence length="181" mass="20327">MDAALLLFAERGYDGTTVPMIADTAEVGAGTIYRYFESKEVLVNVLFQECVTRFIGSVSRNYPHAANIRAQFTHIFGGMVRFAKDDIHALHFIETHSGARYLDPKSRETFQQLMDFLHAFVHSGKEQGLIRPLPSDALIAIVFGAFTKMFTLIRAGKITETPELLSQIEESCWDAVRVHSD</sequence>
<evidence type="ECO:0000256" key="1">
    <source>
        <dbReference type="ARBA" id="ARBA00023125"/>
    </source>
</evidence>
<dbReference type="EMBL" id="JXAK01000001">
    <property type="protein sequence ID" value="KIL42533.1"/>
    <property type="molecule type" value="Genomic_DNA"/>
</dbReference>
<name>A0ABR5ANR2_9BACL</name>
<keyword evidence="5" id="KW-1185">Reference proteome</keyword>
<comment type="caution">
    <text evidence="4">The sequence shown here is derived from an EMBL/GenBank/DDBJ whole genome shotgun (WGS) entry which is preliminary data.</text>
</comment>
<feature type="domain" description="HTH tetR-type" evidence="3">
    <location>
        <begin position="1"/>
        <end position="54"/>
    </location>
</feature>
<evidence type="ECO:0000313" key="4">
    <source>
        <dbReference type="EMBL" id="KIL42533.1"/>
    </source>
</evidence>
<dbReference type="PROSITE" id="PS50977">
    <property type="entry name" value="HTH_TETR_2"/>
    <property type="match status" value="1"/>
</dbReference>
<dbReference type="Gene3D" id="1.10.357.10">
    <property type="entry name" value="Tetracycline Repressor, domain 2"/>
    <property type="match status" value="1"/>
</dbReference>
<dbReference type="Pfam" id="PF16295">
    <property type="entry name" value="TetR_C_10"/>
    <property type="match status" value="1"/>
</dbReference>
<dbReference type="SUPFAM" id="SSF46689">
    <property type="entry name" value="Homeodomain-like"/>
    <property type="match status" value="1"/>
</dbReference>
<dbReference type="PANTHER" id="PTHR30055:SF207">
    <property type="entry name" value="HTH-TYPE TRANSCRIPTIONAL REPRESSOR FATR"/>
    <property type="match status" value="1"/>
</dbReference>
<dbReference type="InterPro" id="IPR032551">
    <property type="entry name" value="BscR_C"/>
</dbReference>
<evidence type="ECO:0000256" key="2">
    <source>
        <dbReference type="PROSITE-ProRule" id="PRU00335"/>
    </source>
</evidence>
<dbReference type="InterPro" id="IPR023772">
    <property type="entry name" value="DNA-bd_HTH_TetR-type_CS"/>
</dbReference>
<feature type="DNA-binding region" description="H-T-H motif" evidence="2">
    <location>
        <begin position="17"/>
        <end position="36"/>
    </location>
</feature>
<proteinExistence type="predicted"/>
<dbReference type="InterPro" id="IPR001647">
    <property type="entry name" value="HTH_TetR"/>
</dbReference>
<dbReference type="InterPro" id="IPR036271">
    <property type="entry name" value="Tet_transcr_reg_TetR-rel_C_sf"/>
</dbReference>
<gene>
    <name evidence="4" type="ORF">SD70_00230</name>
</gene>
<reference evidence="4 5" key="1">
    <citation type="submission" date="2014-12" db="EMBL/GenBank/DDBJ databases">
        <title>Draft genome sequence of Paenibacillus kamchatkensis strain B-2647.</title>
        <authorList>
            <person name="Karlyshev A.V."/>
            <person name="Kudryashova E.B."/>
        </authorList>
    </citation>
    <scope>NUCLEOTIDE SEQUENCE [LARGE SCALE GENOMIC DNA]</scope>
    <source>
        <strain evidence="4 5">VKM B-2647</strain>
    </source>
</reference>
<keyword evidence="1 2" id="KW-0238">DNA-binding</keyword>
<dbReference type="SUPFAM" id="SSF48498">
    <property type="entry name" value="Tetracyclin repressor-like, C-terminal domain"/>
    <property type="match status" value="1"/>
</dbReference>